<keyword evidence="1" id="KW-1133">Transmembrane helix</keyword>
<evidence type="ECO:0000313" key="2">
    <source>
        <dbReference type="EMBL" id="ARX59452.1"/>
    </source>
</evidence>
<dbReference type="EMBL" id="KX443396">
    <property type="protein sequence ID" value="ARX59452.1"/>
    <property type="molecule type" value="Genomic_DNA"/>
</dbReference>
<gene>
    <name evidence="2" type="ORF">pVAPA1271_0012</name>
</gene>
<organism evidence="2">
    <name type="scientific">Rhodococcus hoagii</name>
    <name type="common">Corynebacterium equii</name>
    <dbReference type="NCBI Taxonomy" id="43767"/>
    <lineage>
        <taxon>Bacteria</taxon>
        <taxon>Bacillati</taxon>
        <taxon>Actinomycetota</taxon>
        <taxon>Actinomycetes</taxon>
        <taxon>Mycobacteriales</taxon>
        <taxon>Nocardiaceae</taxon>
        <taxon>Prescottella</taxon>
    </lineage>
</organism>
<protein>
    <submittedName>
        <fullName evidence="2">Uncharacterized protein</fullName>
    </submittedName>
</protein>
<sequence>MTVLLIFNALASLSAIVCAQRSYRRHGVAGRALVAGLGGLFILPLVVVLAVAVAAPRATRID</sequence>
<dbReference type="RefSeq" id="WP_172687700.1">
    <property type="nucleotide sequence ID" value="NC_004854.1"/>
</dbReference>
<geneLocation type="plasmid" evidence="2">
    <name>pVAPA1271</name>
</geneLocation>
<keyword evidence="1" id="KW-0472">Membrane</keyword>
<name>A0A1Z1UVD5_RHOHA</name>
<keyword evidence="1" id="KW-0812">Transmembrane</keyword>
<dbReference type="AlphaFoldDB" id="A0A1Z1UVD5"/>
<evidence type="ECO:0000256" key="1">
    <source>
        <dbReference type="SAM" id="Phobius"/>
    </source>
</evidence>
<accession>A0A1Z1UVD5</accession>
<reference evidence="2" key="1">
    <citation type="journal article" date="2017" name="Genome Biol. Evol.">
        <title>Comparative Genomics of Rhodococcus equi Virulence Plasmids Indicates Host-Driven Evolution of the vap Pathogenicity Island.</title>
        <authorList>
            <person name="MacArthur I."/>
            <person name="Anastasi E."/>
            <person name="Alvarez S."/>
            <person name="Scortti M."/>
            <person name="Vazquez-Boland J.A."/>
        </authorList>
    </citation>
    <scope>NUCLEOTIDE SEQUENCE</scope>
    <source>
        <strain evidence="2">PAM1271</strain>
        <plasmid evidence="2">pVAPA1271</plasmid>
    </source>
</reference>
<feature type="transmembrane region" description="Helical" evidence="1">
    <location>
        <begin position="29"/>
        <end position="55"/>
    </location>
</feature>
<keyword evidence="2" id="KW-0614">Plasmid</keyword>
<proteinExistence type="predicted"/>